<evidence type="ECO:0000256" key="1">
    <source>
        <dbReference type="ARBA" id="ARBA00001933"/>
    </source>
</evidence>
<dbReference type="GO" id="GO:0030170">
    <property type="term" value="F:pyridoxal phosphate binding"/>
    <property type="evidence" value="ECO:0007669"/>
    <property type="project" value="InterPro"/>
</dbReference>
<dbReference type="Gene3D" id="3.40.640.10">
    <property type="entry name" value="Type I PLP-dependent aspartate aminotransferase-like (Major domain)"/>
    <property type="match status" value="1"/>
</dbReference>
<evidence type="ECO:0000313" key="6">
    <source>
        <dbReference type="EMBL" id="HGV96771.1"/>
    </source>
</evidence>
<name>A0A7C4XDS0_UNCW3</name>
<dbReference type="InterPro" id="IPR050087">
    <property type="entry name" value="AON_synthase_class-II"/>
</dbReference>
<evidence type="ECO:0000256" key="4">
    <source>
        <dbReference type="ARBA" id="ARBA00022898"/>
    </source>
</evidence>
<dbReference type="InterPro" id="IPR004839">
    <property type="entry name" value="Aminotransferase_I/II_large"/>
</dbReference>
<accession>A0A7C4XDS0</accession>
<dbReference type="Pfam" id="PF00155">
    <property type="entry name" value="Aminotran_1_2"/>
    <property type="match status" value="1"/>
</dbReference>
<dbReference type="EMBL" id="DTGZ01000011">
    <property type="protein sequence ID" value="HGV96771.1"/>
    <property type="molecule type" value="Genomic_DNA"/>
</dbReference>
<dbReference type="Gene3D" id="3.90.1150.10">
    <property type="entry name" value="Aspartate Aminotransferase, domain 1"/>
    <property type="match status" value="1"/>
</dbReference>
<comment type="cofactor">
    <cofactor evidence="1">
        <name>pyridoxal 5'-phosphate</name>
        <dbReference type="ChEBI" id="CHEBI:597326"/>
    </cofactor>
</comment>
<dbReference type="InterPro" id="IPR015421">
    <property type="entry name" value="PyrdxlP-dep_Trfase_major"/>
</dbReference>
<dbReference type="AlphaFoldDB" id="A0A7C4XDS0"/>
<dbReference type="PANTHER" id="PTHR13693">
    <property type="entry name" value="CLASS II AMINOTRANSFERASE/8-AMINO-7-OXONONANOATE SYNTHASE"/>
    <property type="match status" value="1"/>
</dbReference>
<dbReference type="InterPro" id="IPR015424">
    <property type="entry name" value="PyrdxlP-dep_Trfase"/>
</dbReference>
<dbReference type="GO" id="GO:0008483">
    <property type="term" value="F:transaminase activity"/>
    <property type="evidence" value="ECO:0007669"/>
    <property type="project" value="UniProtKB-KW"/>
</dbReference>
<dbReference type="PANTHER" id="PTHR13693:SF77">
    <property type="entry name" value="8-AMINO-7-OXONONANOATE SYNTHASE"/>
    <property type="match status" value="1"/>
</dbReference>
<organism evidence="6">
    <name type="scientific">candidate division WOR-3 bacterium</name>
    <dbReference type="NCBI Taxonomy" id="2052148"/>
    <lineage>
        <taxon>Bacteria</taxon>
        <taxon>Bacteria division WOR-3</taxon>
    </lineage>
</organism>
<gene>
    <name evidence="6" type="ORF">ENV60_00535</name>
</gene>
<evidence type="ECO:0000256" key="2">
    <source>
        <dbReference type="ARBA" id="ARBA00010008"/>
    </source>
</evidence>
<reference evidence="6" key="1">
    <citation type="journal article" date="2020" name="mSystems">
        <title>Genome- and Community-Level Interaction Insights into Carbon Utilization and Element Cycling Functions of Hydrothermarchaeota in Hydrothermal Sediment.</title>
        <authorList>
            <person name="Zhou Z."/>
            <person name="Liu Y."/>
            <person name="Xu W."/>
            <person name="Pan J."/>
            <person name="Luo Z.H."/>
            <person name="Li M."/>
        </authorList>
    </citation>
    <scope>NUCLEOTIDE SEQUENCE [LARGE SCALE GENOMIC DNA]</scope>
    <source>
        <strain evidence="6">SpSt-774</strain>
    </source>
</reference>
<dbReference type="InterPro" id="IPR015422">
    <property type="entry name" value="PyrdxlP-dep_Trfase_small"/>
</dbReference>
<keyword evidence="3 6" id="KW-0808">Transferase</keyword>
<proteinExistence type="inferred from homology"/>
<sequence>MKPYQPHLFKISDESTKFISAEPVFVYDNKRYINFSLFDFRNLRNNEYLKETARHAFDTTGLASSLNDSESMESFKKKMSEFKKIESLIFFPDEVSAIFALISIFEPRTVFFIDYETSPSISAVLRFRNVEYYHHENLEQLAKLLTVHSEKAIIIDGLYEWLGYFGPINEMVKLAKESGTLIIANELNSFGLLGRDGRGFVDLFYLYDDVGIEIGSFDKFIGGFGTYLGAKKYLINKIMENINGIYKPLPEFMVETNLASLNLIMNERANKVAFQKLWTHSRYFINRLKQVGLKTKSETPIIVVIFNNNDEAEEFSKQLFKEGIIVQRQRERIRFTISIEHTEADLDYTLDKIETLVKDMGITF</sequence>
<evidence type="ECO:0000256" key="3">
    <source>
        <dbReference type="ARBA" id="ARBA00022679"/>
    </source>
</evidence>
<feature type="domain" description="Aminotransferase class I/classII large" evidence="5">
    <location>
        <begin position="53"/>
        <end position="353"/>
    </location>
</feature>
<comment type="caution">
    <text evidence="6">The sequence shown here is derived from an EMBL/GenBank/DDBJ whole genome shotgun (WGS) entry which is preliminary data.</text>
</comment>
<protein>
    <submittedName>
        <fullName evidence="6">Aminotransferase class I/II-fold pyridoxal phosphate-dependent enzyme</fullName>
    </submittedName>
</protein>
<dbReference type="SUPFAM" id="SSF53383">
    <property type="entry name" value="PLP-dependent transferases"/>
    <property type="match status" value="1"/>
</dbReference>
<keyword evidence="6" id="KW-0032">Aminotransferase</keyword>
<comment type="similarity">
    <text evidence="2">Belongs to the class-II pyridoxal-phosphate-dependent aminotransferase family. BioF subfamily.</text>
</comment>
<keyword evidence="4" id="KW-0663">Pyridoxal phosphate</keyword>
<evidence type="ECO:0000259" key="5">
    <source>
        <dbReference type="Pfam" id="PF00155"/>
    </source>
</evidence>